<keyword evidence="4 6" id="KW-0472">Membrane</keyword>
<sequence>MAPRSTRKKLYCHYCDCKSHLIFDGTVFQWDCSNCDASNYLDENGDITDPPVAPENSTPSAIRYATTYHSEPASSISDSNIFCALCLKNQHLFTSSLAQYYVDINNNQLEQKNEDSDYHIFRQELERRYPQVCEKCEPAVLQRIKVADKTAKTDHLRLLMDKTRSGQLKKSENSFFSIQTLGRTFWNIGFYGQLIWNFTNVITIFFHNSSGKTKDFLLHLGFDFLQPIFMVTTSRTWAFRTLLCSILSIWWFPKPKNCKKDFTKRITGIKTWYFLQFLTICLRIFFHYVISLEVFFSNTNSSKIIFAHIANSLVTILFAIRANGSIKVDVTPLWNSHLENISLRPQSVSTFDEKSQSMGDILNQIESGSTSLQTREMAPILPTSHKITEELTSSNTSLFSQNSNPQLSGMRHGYQSNNIPSFGKKTNDRMSLSTLKATNEMPNRTTPSLLQMSEEEASSYLKTGNVPSNCTFEEMDWQSTQSSHRAFNPRPKTNIQQFNHIPISSESSPFWFRVPAAPITPAQRLRNPPNQPNLLRPQEKTKQNFFKNMTKSGKCHSELLPAKNDQNELVNYNMELSQPKFFPCETTGEAENMLADLLTGVTLENTHESMRNKSFIFGIHNLNLSVLLSVVAPIFGVFFYLYLHYRDF</sequence>
<dbReference type="PANTHER" id="PTHR28538:SF1">
    <property type="entry name" value="INTEGRAL INNER NUCLEAR MEMBRANE PROTEIN IMA1"/>
    <property type="match status" value="1"/>
</dbReference>
<dbReference type="GO" id="GO:0005637">
    <property type="term" value="C:nuclear inner membrane"/>
    <property type="evidence" value="ECO:0007669"/>
    <property type="project" value="UniProtKB-SubCell"/>
</dbReference>
<evidence type="ECO:0000256" key="4">
    <source>
        <dbReference type="ARBA" id="ARBA00023136"/>
    </source>
</evidence>
<dbReference type="GO" id="GO:0071765">
    <property type="term" value="P:nuclear inner membrane organization"/>
    <property type="evidence" value="ECO:0007669"/>
    <property type="project" value="InterPro"/>
</dbReference>
<evidence type="ECO:0000313" key="8">
    <source>
        <dbReference type="EMBL" id="KHJ34774.1"/>
    </source>
</evidence>
<dbReference type="GO" id="GO:0034506">
    <property type="term" value="C:chromosome, centromeric core domain"/>
    <property type="evidence" value="ECO:0007669"/>
    <property type="project" value="TreeGrafter"/>
</dbReference>
<accession>A0A0B1PDS2</accession>
<dbReference type="InterPro" id="IPR018617">
    <property type="entry name" value="Ima1_N"/>
</dbReference>
<keyword evidence="3 6" id="KW-1133">Transmembrane helix</keyword>
<dbReference type="OMA" id="YPQVCES"/>
<feature type="domain" description="Ima1 N-terminal" evidence="7">
    <location>
        <begin position="11"/>
        <end position="140"/>
    </location>
</feature>
<dbReference type="InterPro" id="IPR042321">
    <property type="entry name" value="Ima1"/>
</dbReference>
<keyword evidence="9" id="KW-1185">Reference proteome</keyword>
<dbReference type="STRING" id="52586.A0A0B1PDS2"/>
<feature type="transmembrane region" description="Helical" evidence="6">
    <location>
        <begin position="272"/>
        <end position="290"/>
    </location>
</feature>
<dbReference type="PANTHER" id="PTHR28538">
    <property type="entry name" value="INTEGRAL INNER NUCLEAR MEMBRANE PROTEIN IMA1"/>
    <property type="match status" value="1"/>
</dbReference>
<evidence type="ECO:0000256" key="1">
    <source>
        <dbReference type="ARBA" id="ARBA00004473"/>
    </source>
</evidence>
<evidence type="ECO:0000256" key="6">
    <source>
        <dbReference type="SAM" id="Phobius"/>
    </source>
</evidence>
<evidence type="ECO:0000313" key="9">
    <source>
        <dbReference type="Proteomes" id="UP000030854"/>
    </source>
</evidence>
<dbReference type="GO" id="GO:0044732">
    <property type="term" value="C:mitotic spindle pole body"/>
    <property type="evidence" value="ECO:0007669"/>
    <property type="project" value="TreeGrafter"/>
</dbReference>
<protein>
    <recommendedName>
        <fullName evidence="7">Ima1 N-terminal domain-containing protein</fullName>
    </recommendedName>
</protein>
<dbReference type="GO" id="GO:0034992">
    <property type="term" value="C:microtubule organizing center attachment site"/>
    <property type="evidence" value="ECO:0007669"/>
    <property type="project" value="TreeGrafter"/>
</dbReference>
<dbReference type="Pfam" id="PF09779">
    <property type="entry name" value="Ima1_N"/>
    <property type="match status" value="1"/>
</dbReference>
<feature type="transmembrane region" description="Helical" evidence="6">
    <location>
        <begin position="227"/>
        <end position="252"/>
    </location>
</feature>
<reference evidence="8 9" key="1">
    <citation type="journal article" date="2014" name="BMC Genomics">
        <title>Adaptive genomic structural variation in the grape powdery mildew pathogen, Erysiphe necator.</title>
        <authorList>
            <person name="Jones L."/>
            <person name="Riaz S."/>
            <person name="Morales-Cruz A."/>
            <person name="Amrine K.C."/>
            <person name="McGuire B."/>
            <person name="Gubler W.D."/>
            <person name="Walker M.A."/>
            <person name="Cantu D."/>
        </authorList>
    </citation>
    <scope>NUCLEOTIDE SEQUENCE [LARGE SCALE GENOMIC DNA]</scope>
    <source>
        <strain evidence="9">c</strain>
    </source>
</reference>
<comment type="subcellular location">
    <subcellularLocation>
        <location evidence="1">Nucleus inner membrane</location>
        <topology evidence="1">Multi-pass membrane protein</topology>
    </subcellularLocation>
</comment>
<evidence type="ECO:0000259" key="7">
    <source>
        <dbReference type="Pfam" id="PF09779"/>
    </source>
</evidence>
<feature type="transmembrane region" description="Helical" evidence="6">
    <location>
        <begin position="302"/>
        <end position="320"/>
    </location>
</feature>
<comment type="caution">
    <text evidence="8">The sequence shown here is derived from an EMBL/GenBank/DDBJ whole genome shotgun (WGS) entry which is preliminary data.</text>
</comment>
<keyword evidence="5" id="KW-0539">Nucleus</keyword>
<organism evidence="8 9">
    <name type="scientific">Uncinula necator</name>
    <name type="common">Grape powdery mildew</name>
    <dbReference type="NCBI Taxonomy" id="52586"/>
    <lineage>
        <taxon>Eukaryota</taxon>
        <taxon>Fungi</taxon>
        <taxon>Dikarya</taxon>
        <taxon>Ascomycota</taxon>
        <taxon>Pezizomycotina</taxon>
        <taxon>Leotiomycetes</taxon>
        <taxon>Erysiphales</taxon>
        <taxon>Erysiphaceae</taxon>
        <taxon>Erysiphe</taxon>
    </lineage>
</organism>
<evidence type="ECO:0000256" key="3">
    <source>
        <dbReference type="ARBA" id="ARBA00022989"/>
    </source>
</evidence>
<evidence type="ECO:0000256" key="5">
    <source>
        <dbReference type="ARBA" id="ARBA00023242"/>
    </source>
</evidence>
<feature type="transmembrane region" description="Helical" evidence="6">
    <location>
        <begin position="185"/>
        <end position="207"/>
    </location>
</feature>
<dbReference type="Proteomes" id="UP000030854">
    <property type="component" value="Unassembled WGS sequence"/>
</dbReference>
<feature type="transmembrane region" description="Helical" evidence="6">
    <location>
        <begin position="621"/>
        <end position="643"/>
    </location>
</feature>
<dbReference type="EMBL" id="JNVN01000702">
    <property type="protein sequence ID" value="KHJ34774.1"/>
    <property type="molecule type" value="Genomic_DNA"/>
</dbReference>
<proteinExistence type="predicted"/>
<dbReference type="AlphaFoldDB" id="A0A0B1PDS2"/>
<gene>
    <name evidence="8" type="ORF">EV44_g5768</name>
</gene>
<evidence type="ECO:0000256" key="2">
    <source>
        <dbReference type="ARBA" id="ARBA00022692"/>
    </source>
</evidence>
<name>A0A0B1PDS2_UNCNE</name>
<keyword evidence="2 6" id="KW-0812">Transmembrane</keyword>
<dbReference type="HOGENOM" id="CLU_013127_1_1_1"/>